<feature type="transmembrane region" description="Helical" evidence="1">
    <location>
        <begin position="141"/>
        <end position="159"/>
    </location>
</feature>
<proteinExistence type="predicted"/>
<feature type="transmembrane region" description="Helical" evidence="1">
    <location>
        <begin position="118"/>
        <end position="136"/>
    </location>
</feature>
<dbReference type="InterPro" id="IPR049500">
    <property type="entry name" value="Peptidase_M50B-like"/>
</dbReference>
<feature type="transmembrane region" description="Helical" evidence="1">
    <location>
        <begin position="89"/>
        <end position="112"/>
    </location>
</feature>
<evidence type="ECO:0000313" key="2">
    <source>
        <dbReference type="EMBL" id="WXB77474.1"/>
    </source>
</evidence>
<evidence type="ECO:0000313" key="3">
    <source>
        <dbReference type="Proteomes" id="UP001382727"/>
    </source>
</evidence>
<name>A0ABZ2MKQ9_9MICO</name>
<feature type="transmembrane region" description="Helical" evidence="1">
    <location>
        <begin position="20"/>
        <end position="41"/>
    </location>
</feature>
<gene>
    <name evidence="2" type="ORF">V1351_05240</name>
</gene>
<sequence>MDLLTEIVDRSLPAATTPQLAAPGLAAVLVVAGVAVTWWPAWRVLRLVVTLVHELGHAVVGVAVGRRFRGFVLRADMSGHAVTVGPPRGAGVVATTWAGYPAPAIVGALLVWVAAKGWAAPVLSALLAAMLVALLFVRSLLTALVVLVSLAAAFAVWWWRDDPVQQHVLVGMGLVLLVGAWRHLAAVLGHVEASSDPGVLARLTGLPVVVWQLGFVVVLGLASWVVVTEVLQVLR</sequence>
<evidence type="ECO:0000256" key="1">
    <source>
        <dbReference type="SAM" id="Phobius"/>
    </source>
</evidence>
<dbReference type="RefSeq" id="WP_338751403.1">
    <property type="nucleotide sequence ID" value="NZ_CP144913.1"/>
</dbReference>
<keyword evidence="3" id="KW-1185">Reference proteome</keyword>
<feature type="transmembrane region" description="Helical" evidence="1">
    <location>
        <begin position="171"/>
        <end position="191"/>
    </location>
</feature>
<reference evidence="2 3" key="1">
    <citation type="submission" date="2024-02" db="EMBL/GenBank/DDBJ databases">
        <title>Janibacter sp. nov., isolated from gut of marine sandworm.</title>
        <authorList>
            <person name="Kim B."/>
            <person name="Jun M.O."/>
            <person name="Shin N.-R."/>
        </authorList>
    </citation>
    <scope>NUCLEOTIDE SEQUENCE [LARGE SCALE GENOMIC DNA]</scope>
    <source>
        <strain evidence="2 3">A1S7</strain>
    </source>
</reference>
<keyword evidence="1" id="KW-0812">Transmembrane</keyword>
<keyword evidence="1" id="KW-0472">Membrane</keyword>
<feature type="transmembrane region" description="Helical" evidence="1">
    <location>
        <begin position="203"/>
        <end position="227"/>
    </location>
</feature>
<dbReference type="Pfam" id="PF13398">
    <property type="entry name" value="Peptidase_M50B"/>
    <property type="match status" value="1"/>
</dbReference>
<dbReference type="EMBL" id="CP144913">
    <property type="protein sequence ID" value="WXB77474.1"/>
    <property type="molecule type" value="Genomic_DNA"/>
</dbReference>
<protein>
    <submittedName>
        <fullName evidence="2">M50 family metallopeptidase</fullName>
    </submittedName>
</protein>
<organism evidence="2 3">
    <name type="scientific">Janibacter alittae</name>
    <dbReference type="NCBI Taxonomy" id="3115209"/>
    <lineage>
        <taxon>Bacteria</taxon>
        <taxon>Bacillati</taxon>
        <taxon>Actinomycetota</taxon>
        <taxon>Actinomycetes</taxon>
        <taxon>Micrococcales</taxon>
        <taxon>Intrasporangiaceae</taxon>
        <taxon>Janibacter</taxon>
    </lineage>
</organism>
<dbReference type="Proteomes" id="UP001382727">
    <property type="component" value="Chromosome"/>
</dbReference>
<keyword evidence="1" id="KW-1133">Transmembrane helix</keyword>
<accession>A0ABZ2MKQ9</accession>